<accession>A0A1Y3CPS1</accession>
<keyword evidence="1" id="KW-0812">Transmembrane</keyword>
<comment type="caution">
    <text evidence="2">The sequence shown here is derived from an EMBL/GenBank/DDBJ whole genome shotgun (WGS) entry which is preliminary data.</text>
</comment>
<keyword evidence="1" id="KW-1133">Transmembrane helix</keyword>
<dbReference type="RefSeq" id="WP_086202466.1">
    <property type="nucleotide sequence ID" value="NZ_NEGB01000001.1"/>
</dbReference>
<feature type="transmembrane region" description="Helical" evidence="1">
    <location>
        <begin position="30"/>
        <end position="50"/>
    </location>
</feature>
<dbReference type="EMBL" id="NEGB01000001">
    <property type="protein sequence ID" value="OTG67616.1"/>
    <property type="molecule type" value="Genomic_DNA"/>
</dbReference>
<evidence type="ECO:0000313" key="2">
    <source>
        <dbReference type="EMBL" id="OTG67616.1"/>
    </source>
</evidence>
<dbReference type="Proteomes" id="UP000242765">
    <property type="component" value="Unassembled WGS sequence"/>
</dbReference>
<keyword evidence="3" id="KW-1185">Reference proteome</keyword>
<reference evidence="2 3" key="1">
    <citation type="submission" date="2017-04" db="EMBL/GenBank/DDBJ databases">
        <title>High diversity of culturable Acinetobacter species in natural soil and water ecosystems.</title>
        <authorList>
            <person name="Nemec A."/>
            <person name="Radolfova-Krizova L."/>
        </authorList>
    </citation>
    <scope>NUCLEOTIDE SEQUENCE [LARGE SCALE GENOMIC DNA]</scope>
    <source>
        <strain evidence="2 3">ANC 4999</strain>
    </source>
</reference>
<organism evidence="2 3">
    <name type="scientific">Acinetobacter silvestris</name>
    <dbReference type="NCBI Taxonomy" id="1977882"/>
    <lineage>
        <taxon>Bacteria</taxon>
        <taxon>Pseudomonadati</taxon>
        <taxon>Pseudomonadota</taxon>
        <taxon>Gammaproteobacteria</taxon>
        <taxon>Moraxellales</taxon>
        <taxon>Moraxellaceae</taxon>
        <taxon>Acinetobacter</taxon>
    </lineage>
</organism>
<dbReference type="AlphaFoldDB" id="A0A1Y3CPS1"/>
<evidence type="ECO:0000256" key="1">
    <source>
        <dbReference type="SAM" id="Phobius"/>
    </source>
</evidence>
<proteinExistence type="predicted"/>
<sequence length="85" mass="9470">MNLELKLDEFRLYIKLNEDKPLSLNAVKSGSGWIVVAFIFGNSAVTLLCARGHKRTFKSLDSLNGFLNSKLGIQEFNVVVLDQPS</sequence>
<keyword evidence="1" id="KW-0472">Membrane</keyword>
<dbReference type="STRING" id="1977882.B9T28_03070"/>
<name>A0A1Y3CPS1_9GAMM</name>
<evidence type="ECO:0000313" key="3">
    <source>
        <dbReference type="Proteomes" id="UP000242765"/>
    </source>
</evidence>
<protein>
    <submittedName>
        <fullName evidence="2">Uncharacterized protein</fullName>
    </submittedName>
</protein>
<gene>
    <name evidence="2" type="ORF">B9T28_03070</name>
</gene>